<dbReference type="GeneID" id="39990678"/>
<feature type="region of interest" description="Disordered" evidence="1">
    <location>
        <begin position="76"/>
        <end position="302"/>
    </location>
</feature>
<organism evidence="3 4">
    <name type="scientific">Trypanosoma theileri</name>
    <dbReference type="NCBI Taxonomy" id="67003"/>
    <lineage>
        <taxon>Eukaryota</taxon>
        <taxon>Discoba</taxon>
        <taxon>Euglenozoa</taxon>
        <taxon>Kinetoplastea</taxon>
        <taxon>Metakinetoplastina</taxon>
        <taxon>Trypanosomatida</taxon>
        <taxon>Trypanosomatidae</taxon>
        <taxon>Trypanosoma</taxon>
    </lineage>
</organism>
<feature type="compositionally biased region" description="Low complexity" evidence="1">
    <location>
        <begin position="169"/>
        <end position="186"/>
    </location>
</feature>
<proteinExistence type="predicted"/>
<dbReference type="VEuPathDB" id="TriTrypDB:TM35_000581290"/>
<comment type="caution">
    <text evidence="3">The sequence shown here is derived from an EMBL/GenBank/DDBJ whole genome shotgun (WGS) entry which is preliminary data.</text>
</comment>
<protein>
    <recommendedName>
        <fullName evidence="5">Mucin-associated surface protein (MASP)</fullName>
    </recommendedName>
</protein>
<dbReference type="EMBL" id="NBCO01000058">
    <property type="protein sequence ID" value="ORC83766.1"/>
    <property type="molecule type" value="Genomic_DNA"/>
</dbReference>
<feature type="compositionally biased region" description="Polar residues" evidence="1">
    <location>
        <begin position="76"/>
        <end position="96"/>
    </location>
</feature>
<sequence>MMAIRRALCVLTIALCCVCSVVVAAEEEAKVQLGDAALQTTAAGAGGKTVPVRDVLGDTRCETATDGGDVETCKAQSQVESPQAEGQQSLLESPSHSHARDGELTQTMTEKENQVNDSKQKSVMEDNSESLEKDKKHDTHEKGSLPENHEGELQQKEVPNETSNPSLIAVAATPTVTPTVSSSSEPPVGPGAPTSTTAKENDDAAAAEGERGESGNSAQGGRGVTQPSPPSSSDTGSSGVADATATENNTPSTESESLNNQEGDNATAVPDTNTTTTTTITTTLPPELTNNKKGDADSSSSISSSVWVRVPLLIVVTLACILVC</sequence>
<evidence type="ECO:0008006" key="5">
    <source>
        <dbReference type="Google" id="ProtNLM"/>
    </source>
</evidence>
<evidence type="ECO:0000313" key="3">
    <source>
        <dbReference type="EMBL" id="ORC83766.1"/>
    </source>
</evidence>
<name>A0A1X0NGD2_9TRYP</name>
<evidence type="ECO:0000313" key="4">
    <source>
        <dbReference type="Proteomes" id="UP000192257"/>
    </source>
</evidence>
<feature type="compositionally biased region" description="Polar residues" evidence="1">
    <location>
        <begin position="245"/>
        <end position="264"/>
    </location>
</feature>
<dbReference type="AlphaFoldDB" id="A0A1X0NGD2"/>
<feature type="signal peptide" evidence="2">
    <location>
        <begin position="1"/>
        <end position="24"/>
    </location>
</feature>
<keyword evidence="4" id="KW-1185">Reference proteome</keyword>
<dbReference type="RefSeq" id="XP_028877832.1">
    <property type="nucleotide sequence ID" value="XM_029030898.1"/>
</dbReference>
<keyword evidence="2" id="KW-0732">Signal</keyword>
<evidence type="ECO:0000256" key="1">
    <source>
        <dbReference type="SAM" id="MobiDB-lite"/>
    </source>
</evidence>
<dbReference type="Proteomes" id="UP000192257">
    <property type="component" value="Unassembled WGS sequence"/>
</dbReference>
<evidence type="ECO:0000256" key="2">
    <source>
        <dbReference type="SAM" id="SignalP"/>
    </source>
</evidence>
<accession>A0A1X0NGD2</accession>
<feature type="compositionally biased region" description="Low complexity" evidence="1">
    <location>
        <begin position="231"/>
        <end position="243"/>
    </location>
</feature>
<feature type="chain" id="PRO_5012416636" description="Mucin-associated surface protein (MASP)" evidence="2">
    <location>
        <begin position="25"/>
        <end position="324"/>
    </location>
</feature>
<gene>
    <name evidence="3" type="ORF">TM35_000581290</name>
</gene>
<feature type="compositionally biased region" description="Low complexity" evidence="1">
    <location>
        <begin position="272"/>
        <end position="283"/>
    </location>
</feature>
<reference evidence="3 4" key="1">
    <citation type="submission" date="2017-03" db="EMBL/GenBank/DDBJ databases">
        <title>An alternative strategy for trypanosome survival in the mammalian bloodstream revealed through genome and transcriptome analysis of the ubiquitous bovine parasite Trypanosoma (Megatrypanum) theileri.</title>
        <authorList>
            <person name="Kelly S."/>
            <person name="Ivens A."/>
            <person name="Mott A."/>
            <person name="O'Neill E."/>
            <person name="Emms D."/>
            <person name="Macleod O."/>
            <person name="Voorheis P."/>
            <person name="Matthews J."/>
            <person name="Matthews K."/>
            <person name="Carrington M."/>
        </authorList>
    </citation>
    <scope>NUCLEOTIDE SEQUENCE [LARGE SCALE GENOMIC DNA]</scope>
    <source>
        <strain evidence="3">Edinburgh</strain>
    </source>
</reference>
<feature type="compositionally biased region" description="Basic and acidic residues" evidence="1">
    <location>
        <begin position="98"/>
        <end position="159"/>
    </location>
</feature>